<dbReference type="Pfam" id="PF14223">
    <property type="entry name" value="Retrotran_gag_2"/>
    <property type="match status" value="1"/>
</dbReference>
<name>A0ABD3D4Y5_9LAMI</name>
<dbReference type="Proteomes" id="UP001632038">
    <property type="component" value="Unassembled WGS sequence"/>
</dbReference>
<protein>
    <submittedName>
        <fullName evidence="1">Uncharacterized protein</fullName>
    </submittedName>
</protein>
<gene>
    <name evidence="1" type="ORF">CASFOL_020557</name>
</gene>
<reference evidence="2" key="1">
    <citation type="journal article" date="2024" name="IScience">
        <title>Strigolactones Initiate the Formation of Haustorium-like Structures in Castilleja.</title>
        <authorList>
            <person name="Buerger M."/>
            <person name="Peterson D."/>
            <person name="Chory J."/>
        </authorList>
    </citation>
    <scope>NUCLEOTIDE SEQUENCE [LARGE SCALE GENOMIC DNA]</scope>
</reference>
<dbReference type="PANTHER" id="PTHR47481">
    <property type="match status" value="1"/>
</dbReference>
<keyword evidence="2" id="KW-1185">Reference proteome</keyword>
<evidence type="ECO:0000313" key="2">
    <source>
        <dbReference type="Proteomes" id="UP001632038"/>
    </source>
</evidence>
<organism evidence="1 2">
    <name type="scientific">Castilleja foliolosa</name>
    <dbReference type="NCBI Taxonomy" id="1961234"/>
    <lineage>
        <taxon>Eukaryota</taxon>
        <taxon>Viridiplantae</taxon>
        <taxon>Streptophyta</taxon>
        <taxon>Embryophyta</taxon>
        <taxon>Tracheophyta</taxon>
        <taxon>Spermatophyta</taxon>
        <taxon>Magnoliopsida</taxon>
        <taxon>eudicotyledons</taxon>
        <taxon>Gunneridae</taxon>
        <taxon>Pentapetalae</taxon>
        <taxon>asterids</taxon>
        <taxon>lamiids</taxon>
        <taxon>Lamiales</taxon>
        <taxon>Orobanchaceae</taxon>
        <taxon>Pedicularideae</taxon>
        <taxon>Castillejinae</taxon>
        <taxon>Castilleja</taxon>
    </lineage>
</organism>
<dbReference type="AlphaFoldDB" id="A0ABD3D4Y5"/>
<dbReference type="PANTHER" id="PTHR47481:SF38">
    <property type="entry name" value="POU DOMAIN, CLASS 4, TRANSCRIPTION FACTOR 1-LIKE"/>
    <property type="match status" value="1"/>
</dbReference>
<comment type="caution">
    <text evidence="1">The sequence shown here is derived from an EMBL/GenBank/DDBJ whole genome shotgun (WGS) entry which is preliminary data.</text>
</comment>
<evidence type="ECO:0000313" key="1">
    <source>
        <dbReference type="EMBL" id="KAL3636010.1"/>
    </source>
</evidence>
<proteinExistence type="predicted"/>
<dbReference type="EMBL" id="JAVIJP010000027">
    <property type="protein sequence ID" value="KAL3636010.1"/>
    <property type="molecule type" value="Genomic_DNA"/>
</dbReference>
<accession>A0ABD3D4Y5</accession>
<sequence>MAPPSSSDGKMHPAITVTNVRNFISITLEMESGQYNSWAELFRIHCRAFEVLGHIIPPKTPIEPPVDKALWSRLDAIVLQWIHGTISNDLLHTIITPDTTVARAWSALENIFQDNKNSQVVYLEHQFANTRIDNFSNVTAYCQSLKMLADQLANVGAPVTNQRLVLQLIAGLNEAYDGVAMLLQGATAVGTVVGPTTSRQPSSSFSLCSDTM</sequence>